<dbReference type="EMBL" id="JADYXP020000005">
    <property type="protein sequence ID" value="KAL0123620.1"/>
    <property type="molecule type" value="Genomic_DNA"/>
</dbReference>
<keyword evidence="3" id="KW-1185">Reference proteome</keyword>
<feature type="region of interest" description="Disordered" evidence="1">
    <location>
        <begin position="71"/>
        <end position="90"/>
    </location>
</feature>
<dbReference type="Proteomes" id="UP001430953">
    <property type="component" value="Unassembled WGS sequence"/>
</dbReference>
<name>A0AAW2G7N3_9HYME</name>
<accession>A0AAW2G7N3</accession>
<evidence type="ECO:0000313" key="3">
    <source>
        <dbReference type="Proteomes" id="UP001430953"/>
    </source>
</evidence>
<reference evidence="2 3" key="1">
    <citation type="submission" date="2023-03" db="EMBL/GenBank/DDBJ databases">
        <title>High recombination rates correlate with genetic variation in Cardiocondyla obscurior ants.</title>
        <authorList>
            <person name="Errbii M."/>
        </authorList>
    </citation>
    <scope>NUCLEOTIDE SEQUENCE [LARGE SCALE GENOMIC DNA]</scope>
    <source>
        <strain evidence="2">Alpha-2009</strain>
        <tissue evidence="2">Whole body</tissue>
    </source>
</reference>
<dbReference type="AlphaFoldDB" id="A0AAW2G7N3"/>
<protein>
    <submittedName>
        <fullName evidence="2">Uncharacterized protein</fullName>
    </submittedName>
</protein>
<organism evidence="2 3">
    <name type="scientific">Cardiocondyla obscurior</name>
    <dbReference type="NCBI Taxonomy" id="286306"/>
    <lineage>
        <taxon>Eukaryota</taxon>
        <taxon>Metazoa</taxon>
        <taxon>Ecdysozoa</taxon>
        <taxon>Arthropoda</taxon>
        <taxon>Hexapoda</taxon>
        <taxon>Insecta</taxon>
        <taxon>Pterygota</taxon>
        <taxon>Neoptera</taxon>
        <taxon>Endopterygota</taxon>
        <taxon>Hymenoptera</taxon>
        <taxon>Apocrita</taxon>
        <taxon>Aculeata</taxon>
        <taxon>Formicoidea</taxon>
        <taxon>Formicidae</taxon>
        <taxon>Myrmicinae</taxon>
        <taxon>Cardiocondyla</taxon>
    </lineage>
</organism>
<comment type="caution">
    <text evidence="2">The sequence shown here is derived from an EMBL/GenBank/DDBJ whole genome shotgun (WGS) entry which is preliminary data.</text>
</comment>
<evidence type="ECO:0000313" key="2">
    <source>
        <dbReference type="EMBL" id="KAL0123620.1"/>
    </source>
</evidence>
<proteinExistence type="predicted"/>
<gene>
    <name evidence="2" type="ORF">PUN28_005855</name>
</gene>
<evidence type="ECO:0000256" key="1">
    <source>
        <dbReference type="SAM" id="MobiDB-lite"/>
    </source>
</evidence>
<sequence>MSRLRGRDTASQRDAWIGKRTNVATRLRRYLSSPRGNSGNGGLIYVARAASRTPDSRYTVDKYSNAGVTAYRRANRTPPSAGPASLATFR</sequence>